<dbReference type="Pfam" id="PF00583">
    <property type="entry name" value="Acetyltransf_1"/>
    <property type="match status" value="1"/>
</dbReference>
<keyword evidence="1" id="KW-0808">Transferase</keyword>
<dbReference type="InterPro" id="IPR000182">
    <property type="entry name" value="GNAT_dom"/>
</dbReference>
<feature type="domain" description="N-acetyltransferase" evidence="3">
    <location>
        <begin position="10"/>
        <end position="159"/>
    </location>
</feature>
<evidence type="ECO:0000256" key="1">
    <source>
        <dbReference type="ARBA" id="ARBA00022679"/>
    </source>
</evidence>
<evidence type="ECO:0000313" key="4">
    <source>
        <dbReference type="EMBL" id="MBM6617952.1"/>
    </source>
</evidence>
<name>A0ABS2DHR5_9BACI</name>
<keyword evidence="5" id="KW-1185">Reference proteome</keyword>
<dbReference type="PROSITE" id="PS51186">
    <property type="entry name" value="GNAT"/>
    <property type="match status" value="1"/>
</dbReference>
<comment type="caution">
    <text evidence="4">The sequence shown here is derived from an EMBL/GenBank/DDBJ whole genome shotgun (WGS) entry which is preliminary data.</text>
</comment>
<reference evidence="4 5" key="1">
    <citation type="submission" date="2021-02" db="EMBL/GenBank/DDBJ databases">
        <title>Bacillus sp. RD4P76, an endophyte from a halophyte.</title>
        <authorList>
            <person name="Sun J.-Q."/>
        </authorList>
    </citation>
    <scope>NUCLEOTIDE SEQUENCE [LARGE SCALE GENOMIC DNA]</scope>
    <source>
        <strain evidence="4 5">RD4P76</strain>
    </source>
</reference>
<sequence>MKRLGSEDAEIYREIRLEALKANPEAFSSSYEEEKEYPLDSFENRLNFEHFYTFGAFVENKLAGVVTLILETKSKTKHRANNVAMYVYPDMRKSGIARMLMTAAINKAKEIEEIKQVYLTVTSSNDPAKNLYKSLGFQTYGIDKNGLKIEDTYYDDELMVLVL</sequence>
<dbReference type="Gene3D" id="3.40.630.30">
    <property type="match status" value="1"/>
</dbReference>
<dbReference type="SUPFAM" id="SSF55729">
    <property type="entry name" value="Acyl-CoA N-acyltransferases (Nat)"/>
    <property type="match status" value="1"/>
</dbReference>
<evidence type="ECO:0000313" key="5">
    <source>
        <dbReference type="Proteomes" id="UP001518925"/>
    </source>
</evidence>
<proteinExistence type="predicted"/>
<dbReference type="RefSeq" id="WP_204203401.1">
    <property type="nucleotide sequence ID" value="NZ_JAFELM010000028.1"/>
</dbReference>
<dbReference type="InterPro" id="IPR016181">
    <property type="entry name" value="Acyl_CoA_acyltransferase"/>
</dbReference>
<dbReference type="Proteomes" id="UP001518925">
    <property type="component" value="Unassembled WGS sequence"/>
</dbReference>
<protein>
    <submittedName>
        <fullName evidence="4">GNAT family N-acetyltransferase</fullName>
    </submittedName>
</protein>
<evidence type="ECO:0000259" key="3">
    <source>
        <dbReference type="PROSITE" id="PS51186"/>
    </source>
</evidence>
<dbReference type="InterPro" id="IPR050680">
    <property type="entry name" value="YpeA/RimI_acetyltransf"/>
</dbReference>
<organism evidence="4 5">
    <name type="scientific">Bacillus suaedaesalsae</name>
    <dbReference type="NCBI Taxonomy" id="2810349"/>
    <lineage>
        <taxon>Bacteria</taxon>
        <taxon>Bacillati</taxon>
        <taxon>Bacillota</taxon>
        <taxon>Bacilli</taxon>
        <taxon>Bacillales</taxon>
        <taxon>Bacillaceae</taxon>
        <taxon>Bacillus</taxon>
    </lineage>
</organism>
<dbReference type="PANTHER" id="PTHR43420">
    <property type="entry name" value="ACETYLTRANSFERASE"/>
    <property type="match status" value="1"/>
</dbReference>
<dbReference type="CDD" id="cd04301">
    <property type="entry name" value="NAT_SF"/>
    <property type="match status" value="1"/>
</dbReference>
<dbReference type="EMBL" id="JAFELM010000028">
    <property type="protein sequence ID" value="MBM6617952.1"/>
    <property type="molecule type" value="Genomic_DNA"/>
</dbReference>
<gene>
    <name evidence="4" type="ORF">JR050_09750</name>
</gene>
<evidence type="ECO:0000256" key="2">
    <source>
        <dbReference type="ARBA" id="ARBA00023315"/>
    </source>
</evidence>
<accession>A0ABS2DHR5</accession>
<keyword evidence="2" id="KW-0012">Acyltransferase</keyword>